<reference evidence="4" key="2">
    <citation type="submission" date="2015-01" db="EMBL/GenBank/DDBJ databases">
        <title>Evolutionary Origins and Diversification of the Mycorrhizal Mutualists.</title>
        <authorList>
            <consortium name="DOE Joint Genome Institute"/>
            <consortium name="Mycorrhizal Genomics Consortium"/>
            <person name="Kohler A."/>
            <person name="Kuo A."/>
            <person name="Nagy L.G."/>
            <person name="Floudas D."/>
            <person name="Copeland A."/>
            <person name="Barry K.W."/>
            <person name="Cichocki N."/>
            <person name="Veneault-Fourrey C."/>
            <person name="LaButti K."/>
            <person name="Lindquist E.A."/>
            <person name="Lipzen A."/>
            <person name="Lundell T."/>
            <person name="Morin E."/>
            <person name="Murat C."/>
            <person name="Riley R."/>
            <person name="Ohm R."/>
            <person name="Sun H."/>
            <person name="Tunlid A."/>
            <person name="Henrissat B."/>
            <person name="Grigoriev I.V."/>
            <person name="Hibbett D.S."/>
            <person name="Martin F."/>
        </authorList>
    </citation>
    <scope>NUCLEOTIDE SEQUENCE [LARGE SCALE GENOMIC DNA]</scope>
    <source>
        <strain evidence="4">441</strain>
    </source>
</reference>
<feature type="coiled-coil region" evidence="1">
    <location>
        <begin position="76"/>
        <end position="117"/>
    </location>
</feature>
<feature type="region of interest" description="Disordered" evidence="2">
    <location>
        <begin position="41"/>
        <end position="71"/>
    </location>
</feature>
<dbReference type="OrthoDB" id="2442602at2759"/>
<evidence type="ECO:0000256" key="1">
    <source>
        <dbReference type="SAM" id="Coils"/>
    </source>
</evidence>
<accession>A0A0C9YX36</accession>
<name>A0A0C9YX36_9AGAM</name>
<protein>
    <submittedName>
        <fullName evidence="3">Uncharacterized protein</fullName>
    </submittedName>
</protein>
<gene>
    <name evidence="3" type="ORF">PISMIDRAFT_343902</name>
</gene>
<proteinExistence type="predicted"/>
<sequence>MRVICTDELLDRGCLSGFVSYYDGCTCNGNRCITTKRPMMEASANRSTPKGQRPAEDAAKSKPAAHRAGSRYKEKYQALREKFDQVNARHEDYERELELANARIKKLQAENDLLLDAISITIPATPSLMHLTRPSPTSTTPVPQHQLGQPPYLHMNGHAYYSNGRYRESEFDRLERNQWSANV</sequence>
<evidence type="ECO:0000256" key="2">
    <source>
        <dbReference type="SAM" id="MobiDB-lite"/>
    </source>
</evidence>
<keyword evidence="4" id="KW-1185">Reference proteome</keyword>
<keyword evidence="1" id="KW-0175">Coiled coil</keyword>
<dbReference type="STRING" id="765257.A0A0C9YX36"/>
<organism evidence="3 4">
    <name type="scientific">Pisolithus microcarpus 441</name>
    <dbReference type="NCBI Taxonomy" id="765257"/>
    <lineage>
        <taxon>Eukaryota</taxon>
        <taxon>Fungi</taxon>
        <taxon>Dikarya</taxon>
        <taxon>Basidiomycota</taxon>
        <taxon>Agaricomycotina</taxon>
        <taxon>Agaricomycetes</taxon>
        <taxon>Agaricomycetidae</taxon>
        <taxon>Boletales</taxon>
        <taxon>Sclerodermatineae</taxon>
        <taxon>Pisolithaceae</taxon>
        <taxon>Pisolithus</taxon>
    </lineage>
</organism>
<reference evidence="3 4" key="1">
    <citation type="submission" date="2014-04" db="EMBL/GenBank/DDBJ databases">
        <authorList>
            <consortium name="DOE Joint Genome Institute"/>
            <person name="Kuo A."/>
            <person name="Kohler A."/>
            <person name="Costa M.D."/>
            <person name="Nagy L.G."/>
            <person name="Floudas D."/>
            <person name="Copeland A."/>
            <person name="Barry K.W."/>
            <person name="Cichocki N."/>
            <person name="Veneault-Fourrey C."/>
            <person name="LaButti K."/>
            <person name="Lindquist E.A."/>
            <person name="Lipzen A."/>
            <person name="Lundell T."/>
            <person name="Morin E."/>
            <person name="Murat C."/>
            <person name="Sun H."/>
            <person name="Tunlid A."/>
            <person name="Henrissat B."/>
            <person name="Grigoriev I.V."/>
            <person name="Hibbett D.S."/>
            <person name="Martin F."/>
            <person name="Nordberg H.P."/>
            <person name="Cantor M.N."/>
            <person name="Hua S.X."/>
        </authorList>
    </citation>
    <scope>NUCLEOTIDE SEQUENCE [LARGE SCALE GENOMIC DNA]</scope>
    <source>
        <strain evidence="3 4">441</strain>
    </source>
</reference>
<dbReference type="EMBL" id="KN833923">
    <property type="protein sequence ID" value="KIK14762.1"/>
    <property type="molecule type" value="Genomic_DNA"/>
</dbReference>
<evidence type="ECO:0000313" key="4">
    <source>
        <dbReference type="Proteomes" id="UP000054018"/>
    </source>
</evidence>
<evidence type="ECO:0000313" key="3">
    <source>
        <dbReference type="EMBL" id="KIK14762.1"/>
    </source>
</evidence>
<dbReference type="Proteomes" id="UP000054018">
    <property type="component" value="Unassembled WGS sequence"/>
</dbReference>
<dbReference type="AlphaFoldDB" id="A0A0C9YX36"/>
<dbReference type="HOGENOM" id="CLU_126691_0_0_1"/>